<dbReference type="Gene3D" id="3.40.50.10680">
    <property type="entry name" value="CofD-like domains"/>
    <property type="match status" value="1"/>
</dbReference>
<sequence length="348" mass="37859">MLSSKRGLSSSGRRSALIDEDPHLSSGPYIVAIGGGTGLSSFLVGLKSFTKNITAIVTVTDEGGSSGRLTRDWGLLPPGDIRNCIVALSENDDDFKKIMDFRFDKGDLSGHSLGNLVLLAATEVYGDFMIAVERVNRLLSMRGRVLPISSETMVLFAEASDGEMLRGELAISSRGKDLRNIWLEPKGIKPVNEAIHSLLNADVIVLGPGSLFTSVIPNLLVDDFREKLYNTTIPVIYIANLMTQPGETEGMSTLDHLDWLDKIVGRLPDFVVVNDQRIPDELLDRYTADGAVPLGLDEEEETSLSKRGCGVIRGNFLRISSVNGSTVVRHDGRRVSEAILSFLGSDLR</sequence>
<dbReference type="CDD" id="cd07187">
    <property type="entry name" value="YvcK_like"/>
    <property type="match status" value="1"/>
</dbReference>
<gene>
    <name evidence="3" type="ORF">SAMN06275492_101155</name>
</gene>
<dbReference type="PANTHER" id="PTHR30135:SF3">
    <property type="entry name" value="GLUCONEOGENESIS FACTOR-RELATED"/>
    <property type="match status" value="1"/>
</dbReference>
<evidence type="ECO:0000256" key="2">
    <source>
        <dbReference type="HAMAP-Rule" id="MF_00973"/>
    </source>
</evidence>
<dbReference type="Pfam" id="PF01933">
    <property type="entry name" value="CofD"/>
    <property type="match status" value="1"/>
</dbReference>
<comment type="subcellular location">
    <subcellularLocation>
        <location evidence="2">Cytoplasm</location>
    </subcellularLocation>
</comment>
<dbReference type="EMBL" id="FXBB01000001">
    <property type="protein sequence ID" value="SMG09952.1"/>
    <property type="molecule type" value="Genomic_DNA"/>
</dbReference>
<dbReference type="GO" id="GO:0005737">
    <property type="term" value="C:cytoplasm"/>
    <property type="evidence" value="ECO:0007669"/>
    <property type="project" value="UniProtKB-SubCell"/>
</dbReference>
<organism evidence="3 4">
    <name type="scientific">Dethiosulfovibrio salsuginis</name>
    <dbReference type="NCBI Taxonomy" id="561720"/>
    <lineage>
        <taxon>Bacteria</taxon>
        <taxon>Thermotogati</taxon>
        <taxon>Synergistota</taxon>
        <taxon>Synergistia</taxon>
        <taxon>Synergistales</taxon>
        <taxon>Dethiosulfovibrionaceae</taxon>
        <taxon>Dethiosulfovibrio</taxon>
    </lineage>
</organism>
<accession>A0A1X7I633</accession>
<dbReference type="GO" id="GO:0008360">
    <property type="term" value="P:regulation of cell shape"/>
    <property type="evidence" value="ECO:0007669"/>
    <property type="project" value="UniProtKB-UniRule"/>
</dbReference>
<keyword evidence="1 2" id="KW-0963">Cytoplasm</keyword>
<protein>
    <recommendedName>
        <fullName evidence="2">Putative gluconeogenesis factor</fullName>
    </recommendedName>
</protein>
<keyword evidence="4" id="KW-1185">Reference proteome</keyword>
<comment type="function">
    <text evidence="2">Required for morphogenesis under gluconeogenic growth conditions.</text>
</comment>
<dbReference type="InterPro" id="IPR002882">
    <property type="entry name" value="CofD"/>
</dbReference>
<comment type="similarity">
    <text evidence="2">Belongs to the gluconeogenesis factor family.</text>
</comment>
<dbReference type="PANTHER" id="PTHR30135">
    <property type="entry name" value="UNCHARACTERIZED PROTEIN YVCK-RELATED"/>
    <property type="match status" value="1"/>
</dbReference>
<dbReference type="Proteomes" id="UP000193355">
    <property type="component" value="Unassembled WGS sequence"/>
</dbReference>
<name>A0A1X7I633_9BACT</name>
<evidence type="ECO:0000256" key="1">
    <source>
        <dbReference type="ARBA" id="ARBA00022490"/>
    </source>
</evidence>
<reference evidence="4" key="1">
    <citation type="submission" date="2017-04" db="EMBL/GenBank/DDBJ databases">
        <authorList>
            <person name="Varghese N."/>
            <person name="Submissions S."/>
        </authorList>
    </citation>
    <scope>NUCLEOTIDE SEQUENCE [LARGE SCALE GENOMIC DNA]</scope>
    <source>
        <strain evidence="4">USBA 82</strain>
    </source>
</reference>
<dbReference type="NCBIfam" id="TIGR01826">
    <property type="entry name" value="CofD_related"/>
    <property type="match status" value="1"/>
</dbReference>
<dbReference type="AlphaFoldDB" id="A0A1X7I633"/>
<evidence type="ECO:0000313" key="4">
    <source>
        <dbReference type="Proteomes" id="UP000193355"/>
    </source>
</evidence>
<dbReference type="GO" id="GO:0043743">
    <property type="term" value="F:LPPG:FO 2-phospho-L-lactate transferase activity"/>
    <property type="evidence" value="ECO:0007669"/>
    <property type="project" value="InterPro"/>
</dbReference>
<dbReference type="HAMAP" id="MF_00973">
    <property type="entry name" value="Gluconeogen_factor"/>
    <property type="match status" value="1"/>
</dbReference>
<dbReference type="STRING" id="561720.SAMN06275492_101155"/>
<dbReference type="InterPro" id="IPR010119">
    <property type="entry name" value="Gluconeogen_factor"/>
</dbReference>
<evidence type="ECO:0000313" key="3">
    <source>
        <dbReference type="EMBL" id="SMG09952.1"/>
    </source>
</evidence>
<proteinExistence type="inferred from homology"/>
<dbReference type="SUPFAM" id="SSF142338">
    <property type="entry name" value="CofD-like"/>
    <property type="match status" value="1"/>
</dbReference>
<dbReference type="InterPro" id="IPR038136">
    <property type="entry name" value="CofD-like_dom_sf"/>
</dbReference>